<keyword evidence="3" id="KW-1185">Reference proteome</keyword>
<feature type="transmembrane region" description="Helical" evidence="1">
    <location>
        <begin position="35"/>
        <end position="52"/>
    </location>
</feature>
<protein>
    <submittedName>
        <fullName evidence="2">Uncharacterized protein</fullName>
    </submittedName>
</protein>
<evidence type="ECO:0000256" key="1">
    <source>
        <dbReference type="SAM" id="Phobius"/>
    </source>
</evidence>
<comment type="caution">
    <text evidence="2">The sequence shown here is derived from an EMBL/GenBank/DDBJ whole genome shotgun (WGS) entry which is preliminary data.</text>
</comment>
<keyword evidence="1" id="KW-0472">Membrane</keyword>
<proteinExistence type="predicted"/>
<feature type="transmembrane region" description="Helical" evidence="1">
    <location>
        <begin position="58"/>
        <end position="78"/>
    </location>
</feature>
<organism evidence="2 3">
    <name type="scientific">Kingella bonacorsii</name>
    <dbReference type="NCBI Taxonomy" id="2796361"/>
    <lineage>
        <taxon>Bacteria</taxon>
        <taxon>Pseudomonadati</taxon>
        <taxon>Pseudomonadota</taxon>
        <taxon>Betaproteobacteria</taxon>
        <taxon>Neisseriales</taxon>
        <taxon>Neisseriaceae</taxon>
        <taxon>Kingella</taxon>
    </lineage>
</organism>
<gene>
    <name evidence="2" type="ORF">JDW22_07690</name>
</gene>
<reference evidence="2 3" key="1">
    <citation type="journal article" date="2021" name="Pathogens">
        <title>Isolation and Characterization of Kingella bonacorsii sp. nov., A Novel Kingella Species Detected in a Stable Periodontitis Subject.</title>
        <authorList>
            <person name="Antezack A."/>
            <person name="Boxberger M."/>
            <person name="Rolland C."/>
            <person name="Monnet-Corti V."/>
            <person name="La Scola B."/>
        </authorList>
    </citation>
    <scope>NUCLEOTIDE SEQUENCE [LARGE SCALE GENOMIC DNA]</scope>
    <source>
        <strain evidence="2 3">Marseille-Q4569</strain>
    </source>
</reference>
<sequence>MLDFILTVVGYGILALLGLAFFFALLAAVLAALPIMLFGGTGLFLIGLPVYLMLQYSYWWGLILPPCWWLGFTVLAALDEPHTIKSDDETQ</sequence>
<dbReference type="RefSeq" id="WP_200522538.1">
    <property type="nucleotide sequence ID" value="NZ_JAEHNZ010000002.1"/>
</dbReference>
<dbReference type="EMBL" id="JAEHNZ010000002">
    <property type="protein sequence ID" value="MBK0396461.1"/>
    <property type="molecule type" value="Genomic_DNA"/>
</dbReference>
<keyword evidence="1" id="KW-0812">Transmembrane</keyword>
<feature type="transmembrane region" description="Helical" evidence="1">
    <location>
        <begin position="6"/>
        <end position="28"/>
    </location>
</feature>
<evidence type="ECO:0000313" key="2">
    <source>
        <dbReference type="EMBL" id="MBK0396461.1"/>
    </source>
</evidence>
<evidence type="ECO:0000313" key="3">
    <source>
        <dbReference type="Proteomes" id="UP000614058"/>
    </source>
</evidence>
<name>A0ABS1BT40_9NEIS</name>
<keyword evidence="1" id="KW-1133">Transmembrane helix</keyword>
<accession>A0ABS1BT40</accession>
<dbReference type="Proteomes" id="UP000614058">
    <property type="component" value="Unassembled WGS sequence"/>
</dbReference>